<dbReference type="InterPro" id="IPR000566">
    <property type="entry name" value="Lipocln_cytosolic_FA-bd_dom"/>
</dbReference>
<dbReference type="InterPro" id="IPR012674">
    <property type="entry name" value="Calycin"/>
</dbReference>
<gene>
    <name evidence="5" type="primary">blc</name>
    <name evidence="5" type="ORF">GCM10009304_26670</name>
</gene>
<dbReference type="PIRSF" id="PIRSF036893">
    <property type="entry name" value="Lipocalin_ApoD"/>
    <property type="match status" value="1"/>
</dbReference>
<comment type="subcellular location">
    <subcellularLocation>
        <location evidence="2">Cell outer membrane</location>
    </subcellularLocation>
</comment>
<dbReference type="PROSITE" id="PS51257">
    <property type="entry name" value="PROKAR_LIPOPROTEIN"/>
    <property type="match status" value="1"/>
</dbReference>
<dbReference type="CDD" id="cd19438">
    <property type="entry name" value="lipocalin_Blc-like"/>
    <property type="match status" value="1"/>
</dbReference>
<comment type="subunit">
    <text evidence="2">Homodimer.</text>
</comment>
<evidence type="ECO:0000256" key="2">
    <source>
        <dbReference type="PIRNR" id="PIRNR036893"/>
    </source>
</evidence>
<dbReference type="InterPro" id="IPR047202">
    <property type="entry name" value="Lipocalin_Blc-like_dom"/>
</dbReference>
<dbReference type="SUPFAM" id="SSF50814">
    <property type="entry name" value="Lipocalins"/>
    <property type="match status" value="1"/>
</dbReference>
<dbReference type="RefSeq" id="WP_188983722.1">
    <property type="nucleotide sequence ID" value="NZ_BMPO01000005.1"/>
</dbReference>
<comment type="caution">
    <text evidence="5">The sequence shown here is derived from an EMBL/GenBank/DDBJ whole genome shotgun (WGS) entry which is preliminary data.</text>
</comment>
<dbReference type="EMBL" id="BMPO01000005">
    <property type="protein sequence ID" value="GGJ99529.1"/>
    <property type="molecule type" value="Genomic_DNA"/>
</dbReference>
<dbReference type="InterPro" id="IPR022271">
    <property type="entry name" value="Lipocalin_ApoD"/>
</dbReference>
<keyword evidence="2" id="KW-0732">Signal</keyword>
<dbReference type="GO" id="GO:0009279">
    <property type="term" value="C:cell outer membrane"/>
    <property type="evidence" value="ECO:0007669"/>
    <property type="project" value="UniProtKB-SubCell"/>
</dbReference>
<proteinExistence type="inferred from homology"/>
<dbReference type="GO" id="GO:0008289">
    <property type="term" value="F:lipid binding"/>
    <property type="evidence" value="ECO:0007669"/>
    <property type="project" value="UniProtKB-UniRule"/>
</dbReference>
<dbReference type="GO" id="GO:0006950">
    <property type="term" value="P:response to stress"/>
    <property type="evidence" value="ECO:0007669"/>
    <property type="project" value="UniProtKB-ARBA"/>
</dbReference>
<dbReference type="Pfam" id="PF08212">
    <property type="entry name" value="Lipocalin_2"/>
    <property type="match status" value="1"/>
</dbReference>
<comment type="similarity">
    <text evidence="1 2">Belongs to the calycin superfamily. Lipocalin family.</text>
</comment>
<evidence type="ECO:0000313" key="6">
    <source>
        <dbReference type="Proteomes" id="UP000635983"/>
    </source>
</evidence>
<accession>A0A917PYZ2</accession>
<feature type="signal peptide" evidence="2">
    <location>
        <begin position="1"/>
        <end position="24"/>
    </location>
</feature>
<evidence type="ECO:0000259" key="4">
    <source>
        <dbReference type="Pfam" id="PF08212"/>
    </source>
</evidence>
<reference evidence="5" key="2">
    <citation type="submission" date="2020-09" db="EMBL/GenBank/DDBJ databases">
        <authorList>
            <person name="Sun Q."/>
            <person name="Ohkuma M."/>
        </authorList>
    </citation>
    <scope>NUCLEOTIDE SEQUENCE</scope>
    <source>
        <strain evidence="5">JCM 30078</strain>
    </source>
</reference>
<reference evidence="5" key="1">
    <citation type="journal article" date="2014" name="Int. J. Syst. Evol. Microbiol.">
        <title>Complete genome sequence of Corynebacterium casei LMG S-19264T (=DSM 44701T), isolated from a smear-ripened cheese.</title>
        <authorList>
            <consortium name="US DOE Joint Genome Institute (JGI-PGF)"/>
            <person name="Walter F."/>
            <person name="Albersmeier A."/>
            <person name="Kalinowski J."/>
            <person name="Ruckert C."/>
        </authorList>
    </citation>
    <scope>NUCLEOTIDE SEQUENCE</scope>
    <source>
        <strain evidence="5">JCM 30078</strain>
    </source>
</reference>
<feature type="lipid moiety-binding region" description="S-diacylglycerol cysteine" evidence="3">
    <location>
        <position position="16"/>
    </location>
</feature>
<comment type="function">
    <text evidence="2">Involved in the storage or transport of lipids necessary for membrane maintenance under stressful conditions. Displays a binding preference for lysophospholipids.</text>
</comment>
<sequence>MRLLSVFISLLLLTACANSGTGQAPPQTVGKVDLERYQGAWYELARLPMFFQRDCLQSEAHYTLKSADEVGVLNRCLDKKGEWQEVHGTATPQVKGSTDKLTVTFTESKLLSALARGEYWIIYLDDDYENAVVGDSSLSYLWLLSREPNVDQDALNKMLLAARKQGYDTEKLIWRTPDEAMPNAR</sequence>
<keyword evidence="2" id="KW-0998">Cell outer membrane</keyword>
<keyword evidence="2 3" id="KW-0449">Lipoprotein</keyword>
<dbReference type="PRINTS" id="PR01171">
    <property type="entry name" value="BCTLIPOCALIN"/>
</dbReference>
<name>A0A917PYZ2_9PSED</name>
<feature type="chain" id="PRO_5038205507" description="Outer membrane lipoprotein Blc" evidence="2">
    <location>
        <begin position="25"/>
        <end position="185"/>
    </location>
</feature>
<feature type="domain" description="Lipocalin/cytosolic fatty-acid binding" evidence="4">
    <location>
        <begin position="32"/>
        <end position="176"/>
    </location>
</feature>
<evidence type="ECO:0000313" key="5">
    <source>
        <dbReference type="EMBL" id="GGJ99529.1"/>
    </source>
</evidence>
<keyword evidence="2" id="KW-0446">Lipid-binding</keyword>
<feature type="lipid moiety-binding region" description="N-palmitoyl cysteine" evidence="3">
    <location>
        <position position="16"/>
    </location>
</feature>
<keyword evidence="3" id="KW-0564">Palmitate</keyword>
<dbReference type="Proteomes" id="UP000635983">
    <property type="component" value="Unassembled WGS sequence"/>
</dbReference>
<organism evidence="5 6">
    <name type="scientific">Pseudomonas matsuisoli</name>
    <dbReference type="NCBI Taxonomy" id="1515666"/>
    <lineage>
        <taxon>Bacteria</taxon>
        <taxon>Pseudomonadati</taxon>
        <taxon>Pseudomonadota</taxon>
        <taxon>Gammaproteobacteria</taxon>
        <taxon>Pseudomonadales</taxon>
        <taxon>Pseudomonadaceae</taxon>
        <taxon>Pseudomonas</taxon>
    </lineage>
</organism>
<dbReference type="PANTHER" id="PTHR10612">
    <property type="entry name" value="APOLIPOPROTEIN D"/>
    <property type="match status" value="1"/>
</dbReference>
<protein>
    <recommendedName>
        <fullName evidence="2">Outer membrane lipoprotein Blc</fullName>
    </recommendedName>
</protein>
<dbReference type="PROSITE" id="PS00213">
    <property type="entry name" value="LIPOCALIN"/>
    <property type="match status" value="1"/>
</dbReference>
<keyword evidence="6" id="KW-1185">Reference proteome</keyword>
<dbReference type="PANTHER" id="PTHR10612:SF34">
    <property type="entry name" value="APOLIPOPROTEIN D"/>
    <property type="match status" value="1"/>
</dbReference>
<dbReference type="InterPro" id="IPR002446">
    <property type="entry name" value="Lipocalin_bac"/>
</dbReference>
<dbReference type="AlphaFoldDB" id="A0A917PYZ2"/>
<keyword evidence="2" id="KW-0472">Membrane</keyword>
<evidence type="ECO:0000256" key="1">
    <source>
        <dbReference type="ARBA" id="ARBA00006889"/>
    </source>
</evidence>
<evidence type="ECO:0000256" key="3">
    <source>
        <dbReference type="PIRSR" id="PIRSR036893-52"/>
    </source>
</evidence>
<dbReference type="Gene3D" id="2.40.128.20">
    <property type="match status" value="1"/>
</dbReference>
<dbReference type="InterPro" id="IPR022272">
    <property type="entry name" value="Lipocalin_CS"/>
</dbReference>